<protein>
    <submittedName>
        <fullName evidence="2">Uncharacterized protein</fullName>
    </submittedName>
</protein>
<reference evidence="2 3" key="1">
    <citation type="submission" date="2024-07" db="EMBL/GenBank/DDBJ databases">
        <title>A survey of Mimosa microsymbionts across Brazilian biomes reveals a high diversity of Paraburkholderia nodulating endemic species, but also that Cupriavidus is common as a symbiont of widespread species.</title>
        <authorList>
            <person name="Rouws L."/>
            <person name="Barauna A."/>
            <person name="Beukes C."/>
            <person name="Rouws J.R.C."/>
            <person name="De Faria S.M."/>
            <person name="Gross E."/>
            <person name="Bueno Dos Reis Junior F."/>
            <person name="Simon M.F."/>
            <person name="Maluk M."/>
            <person name="Odee D.W."/>
            <person name="Kenicer G."/>
            <person name="Young J.P.W."/>
            <person name="Reis V.M."/>
            <person name="Zilli J."/>
            <person name="James E.K."/>
        </authorList>
    </citation>
    <scope>NUCLEOTIDE SEQUENCE [LARGE SCALE GENOMIC DNA]</scope>
    <source>
        <strain evidence="2 3">BR14375</strain>
    </source>
</reference>
<comment type="caution">
    <text evidence="2">The sequence shown here is derived from an EMBL/GenBank/DDBJ whole genome shotgun (WGS) entry which is preliminary data.</text>
</comment>
<dbReference type="RefSeq" id="WP_368608192.1">
    <property type="nucleotide sequence ID" value="NZ_JBFPKB010000002.1"/>
</dbReference>
<feature type="compositionally biased region" description="Low complexity" evidence="1">
    <location>
        <begin position="86"/>
        <end position="113"/>
    </location>
</feature>
<gene>
    <name evidence="2" type="ORF">AB3X84_19605</name>
</gene>
<feature type="region of interest" description="Disordered" evidence="1">
    <location>
        <begin position="79"/>
        <end position="135"/>
    </location>
</feature>
<dbReference type="EMBL" id="JBFPKE010000006">
    <property type="protein sequence ID" value="MEX3752199.1"/>
    <property type="molecule type" value="Genomic_DNA"/>
</dbReference>
<feature type="compositionally biased region" description="Low complexity" evidence="1">
    <location>
        <begin position="120"/>
        <end position="132"/>
    </location>
</feature>
<organism evidence="2 3">
    <name type="scientific">Paraburkholderia phenoliruptrix</name>
    <dbReference type="NCBI Taxonomy" id="252970"/>
    <lineage>
        <taxon>Bacteria</taxon>
        <taxon>Pseudomonadati</taxon>
        <taxon>Pseudomonadota</taxon>
        <taxon>Betaproteobacteria</taxon>
        <taxon>Burkholderiales</taxon>
        <taxon>Burkholderiaceae</taxon>
        <taxon>Paraburkholderia</taxon>
    </lineage>
</organism>
<sequence>MGLFDGTGDPTGGLMGMYTNPQTAGMLGMAQGLLAAAGPSRIPVSMGQALGSGFQGMQQGMQSAVQNQRQMMQLQAMQGLMGGGQSQQPQQSAPSYSSLYGPSSSAPGSMPASGMGGSPDGSSASGAPSPASIYGKTPQQLFQQGMLMNMARIQGGGDLMRIAVEHDPTLAAQMPTDITKMGVQGGMTPEQIQAANASGVAKVNYIAPVNARPGAILRDPLTMQPMAFNPNIPAGGTPVFDASGNVVGINSIPGAAAVSRDMAAAQAGGKAQYNLQQVWESRSNGGS</sequence>
<evidence type="ECO:0000256" key="1">
    <source>
        <dbReference type="SAM" id="MobiDB-lite"/>
    </source>
</evidence>
<evidence type="ECO:0000313" key="3">
    <source>
        <dbReference type="Proteomes" id="UP001558535"/>
    </source>
</evidence>
<evidence type="ECO:0000313" key="2">
    <source>
        <dbReference type="EMBL" id="MEX3752199.1"/>
    </source>
</evidence>
<name>A0ABV3WHA2_9BURK</name>
<keyword evidence="3" id="KW-1185">Reference proteome</keyword>
<accession>A0ABV3WHA2</accession>
<dbReference type="Proteomes" id="UP001558535">
    <property type="component" value="Unassembled WGS sequence"/>
</dbReference>
<proteinExistence type="predicted"/>